<name>A0A803PAR1_CANSA</name>
<organism evidence="1 2">
    <name type="scientific">Cannabis sativa</name>
    <name type="common">Hemp</name>
    <name type="synonym">Marijuana</name>
    <dbReference type="NCBI Taxonomy" id="3483"/>
    <lineage>
        <taxon>Eukaryota</taxon>
        <taxon>Viridiplantae</taxon>
        <taxon>Streptophyta</taxon>
        <taxon>Embryophyta</taxon>
        <taxon>Tracheophyta</taxon>
        <taxon>Spermatophyta</taxon>
        <taxon>Magnoliopsida</taxon>
        <taxon>eudicotyledons</taxon>
        <taxon>Gunneridae</taxon>
        <taxon>Pentapetalae</taxon>
        <taxon>rosids</taxon>
        <taxon>fabids</taxon>
        <taxon>Rosales</taxon>
        <taxon>Cannabaceae</taxon>
        <taxon>Cannabis</taxon>
    </lineage>
</organism>
<dbReference type="EnsemblPlants" id="evm.model.03.865">
    <property type="protein sequence ID" value="cds.evm.model.03.865"/>
    <property type="gene ID" value="evm.TU.03.865"/>
</dbReference>
<dbReference type="AlphaFoldDB" id="A0A803PAR1"/>
<dbReference type="EMBL" id="UZAU01000269">
    <property type="status" value="NOT_ANNOTATED_CDS"/>
    <property type="molecule type" value="Genomic_DNA"/>
</dbReference>
<sequence length="511" mass="57900">MSEVLQDLHKHGFFGFDKEILELHHTNSMSNPNVSSAKSSKKGPKKLATLEEVMQGPFAYKKYSCCSNDWEANEIHSTLTCAHQLEKIVAVNGTKLSGSGVYHRLPRDEETPNHNYNNFGAWSQTHLMSEAMLPLGWAAPRPAEILYFYKLLSVPKKGDKFKDGFYKLQAHLAIETPVLAGYKKEDLNVGDLVMTANCRRVNQLIQEKVGKEKTPARPKFPFPVLNFGTPGASTSKAPKPMDNLLAMLATTHSPKLKVPNPPQVMVTPGGPTEEVPGNQEVVLIKEEEEEVPPLDWEWKAEDFPAPLAILLTPAYPDEERVQLHIAKHNYAVDELSKGNVEVDALIKRLREVHDGPFQGEYTGEVWDLNLDPMTDWSKHYLGPTLAPFTSEMEIQGLTEKLKTLKELHKTNLETTASMSVELYELREFWERTQKEAPKATREALLTPKTCKHCAKIFEDGVFMCWKSNKFEPHLHFMLDPEATMVCFWEKNKKLEQVLAEWMGPRLPSRAD</sequence>
<dbReference type="Gramene" id="evm.model.03.865">
    <property type="protein sequence ID" value="cds.evm.model.03.865"/>
    <property type="gene ID" value="evm.TU.03.865"/>
</dbReference>
<proteinExistence type="predicted"/>
<reference evidence="1" key="1">
    <citation type="submission" date="2018-11" db="EMBL/GenBank/DDBJ databases">
        <authorList>
            <person name="Grassa J C."/>
        </authorList>
    </citation>
    <scope>NUCLEOTIDE SEQUENCE [LARGE SCALE GENOMIC DNA]</scope>
</reference>
<keyword evidence="2" id="KW-1185">Reference proteome</keyword>
<reference evidence="1" key="2">
    <citation type="submission" date="2021-03" db="UniProtKB">
        <authorList>
            <consortium name="EnsemblPlants"/>
        </authorList>
    </citation>
    <scope>IDENTIFICATION</scope>
</reference>
<dbReference type="Proteomes" id="UP000596661">
    <property type="component" value="Chromosome 3"/>
</dbReference>
<protein>
    <submittedName>
        <fullName evidence="1">Uncharacterized protein</fullName>
    </submittedName>
</protein>
<accession>A0A803PAR1</accession>
<evidence type="ECO:0000313" key="2">
    <source>
        <dbReference type="Proteomes" id="UP000596661"/>
    </source>
</evidence>
<evidence type="ECO:0000313" key="1">
    <source>
        <dbReference type="EnsemblPlants" id="cds.evm.model.03.865"/>
    </source>
</evidence>